<protein>
    <submittedName>
        <fullName evidence="1">Uncharacterized protein</fullName>
    </submittedName>
</protein>
<keyword evidence="2" id="KW-1185">Reference proteome</keyword>
<proteinExistence type="predicted"/>
<gene>
    <name evidence="1" type="ORF">H3V53_38990</name>
</gene>
<dbReference type="RefSeq" id="WP_336602452.1">
    <property type="nucleotide sequence ID" value="NZ_JACFYJ010000138.1"/>
</dbReference>
<dbReference type="EMBL" id="JACFYJ010000138">
    <property type="protein sequence ID" value="MEI6002866.1"/>
    <property type="molecule type" value="Genomic_DNA"/>
</dbReference>
<sequence length="94" mass="10528">MMLTERNDYWNGFTIATAAIPVRNCSREGVVGDTCMGILKISRDGATVADWHLPEFAERWRTEDDARRAAFEFGVEEIDSGCFVKDSLIISHTG</sequence>
<evidence type="ECO:0000313" key="2">
    <source>
        <dbReference type="Proteomes" id="UP001386437"/>
    </source>
</evidence>
<reference evidence="1 2" key="1">
    <citation type="journal article" date="2022" name="Arch. Microbiol.">
        <title>Paraburkholderia bengalensis sp. nov. isolated from roots of Oryza sativa, IR64.</title>
        <authorList>
            <person name="Nag P."/>
            <person name="Mondal N."/>
            <person name="Sarkar J."/>
            <person name="Das S."/>
        </authorList>
    </citation>
    <scope>NUCLEOTIDE SEQUENCE [LARGE SCALE GENOMIC DNA]</scope>
    <source>
        <strain evidence="1 2">IR64_4_BI</strain>
    </source>
</reference>
<comment type="caution">
    <text evidence="1">The sequence shown here is derived from an EMBL/GenBank/DDBJ whole genome shotgun (WGS) entry which is preliminary data.</text>
</comment>
<name>A0ABU8J528_9BURK</name>
<evidence type="ECO:0000313" key="1">
    <source>
        <dbReference type="EMBL" id="MEI6002866.1"/>
    </source>
</evidence>
<organism evidence="1 2">
    <name type="scientific">Paraburkholderia bengalensis</name>
    <dbReference type="NCBI Taxonomy" id="2747562"/>
    <lineage>
        <taxon>Bacteria</taxon>
        <taxon>Pseudomonadati</taxon>
        <taxon>Pseudomonadota</taxon>
        <taxon>Betaproteobacteria</taxon>
        <taxon>Burkholderiales</taxon>
        <taxon>Burkholderiaceae</taxon>
        <taxon>Paraburkholderia</taxon>
    </lineage>
</organism>
<dbReference type="Proteomes" id="UP001386437">
    <property type="component" value="Unassembled WGS sequence"/>
</dbReference>
<accession>A0ABU8J528</accession>